<evidence type="ECO:0000313" key="10">
    <source>
        <dbReference type="EMBL" id="OAX78356.1"/>
    </source>
</evidence>
<feature type="coiled-coil region" evidence="8">
    <location>
        <begin position="170"/>
        <end position="204"/>
    </location>
</feature>
<evidence type="ECO:0000256" key="8">
    <source>
        <dbReference type="SAM" id="Coils"/>
    </source>
</evidence>
<keyword evidence="6 7" id="KW-0539">Nucleus</keyword>
<evidence type="ECO:0000256" key="9">
    <source>
        <dbReference type="SAM" id="MobiDB-lite"/>
    </source>
</evidence>
<evidence type="ECO:0000256" key="3">
    <source>
        <dbReference type="ARBA" id="ARBA00023015"/>
    </source>
</evidence>
<feature type="region of interest" description="Disordered" evidence="9">
    <location>
        <begin position="1"/>
        <end position="76"/>
    </location>
</feature>
<dbReference type="GO" id="GO:0016592">
    <property type="term" value="C:mediator complex"/>
    <property type="evidence" value="ECO:0007669"/>
    <property type="project" value="InterPro"/>
</dbReference>
<proteinExistence type="inferred from homology"/>
<keyword evidence="4 7" id="KW-0010">Activator</keyword>
<accession>A0A1B7NNV8</accession>
<dbReference type="AlphaFoldDB" id="A0A1B7NNV8"/>
<name>A0A1B7NNV8_9EURO</name>
<comment type="subunit">
    <text evidence="7">Component of the Mediator complex.</text>
</comment>
<dbReference type="Pfam" id="PF07544">
    <property type="entry name" value="Med9"/>
    <property type="match status" value="1"/>
</dbReference>
<feature type="compositionally biased region" description="Low complexity" evidence="9">
    <location>
        <begin position="101"/>
        <end position="117"/>
    </location>
</feature>
<comment type="similarity">
    <text evidence="2 7">Belongs to the Mediator complex subunit 9 family.</text>
</comment>
<feature type="compositionally biased region" description="Polar residues" evidence="9">
    <location>
        <begin position="1"/>
        <end position="11"/>
    </location>
</feature>
<feature type="compositionally biased region" description="Low complexity" evidence="9">
    <location>
        <begin position="18"/>
        <end position="56"/>
    </location>
</feature>
<dbReference type="STRING" id="1658172.A0A1B7NNV8"/>
<keyword evidence="11" id="KW-1185">Reference proteome</keyword>
<keyword evidence="8" id="KW-0175">Coiled coil</keyword>
<dbReference type="InterPro" id="IPR011425">
    <property type="entry name" value="Med9"/>
</dbReference>
<keyword evidence="5 7" id="KW-0804">Transcription</keyword>
<comment type="subcellular location">
    <subcellularLocation>
        <location evidence="1 7">Nucleus</location>
    </subcellularLocation>
</comment>
<sequence length="210" mass="22112">MASSHTPTSAPNPALKISSSFQPTTSSSSPATPSHHQPQSQSHPQSQQQQQQQQQQQHEDIPQTAPFPPPQTFDILPPLHDLLLRLASTPPANPHQHVADPTSAAGNGASSAAAAGPVPGPGGSQAITTATRSTAIDTAAVAFLDPKLLLSEASAVKIRVQKAKAAVEALPDMERGVAEQEEEIADLEERIERLRGVIREFGRRSKGVCG</sequence>
<evidence type="ECO:0000256" key="2">
    <source>
        <dbReference type="ARBA" id="ARBA00008089"/>
    </source>
</evidence>
<evidence type="ECO:0000256" key="5">
    <source>
        <dbReference type="ARBA" id="ARBA00023163"/>
    </source>
</evidence>
<dbReference type="EMBL" id="LGUA01001576">
    <property type="protein sequence ID" value="OAX78356.1"/>
    <property type="molecule type" value="Genomic_DNA"/>
</dbReference>
<dbReference type="GO" id="GO:0006357">
    <property type="term" value="P:regulation of transcription by RNA polymerase II"/>
    <property type="evidence" value="ECO:0007669"/>
    <property type="project" value="InterPro"/>
</dbReference>
<dbReference type="Proteomes" id="UP000091918">
    <property type="component" value="Unassembled WGS sequence"/>
</dbReference>
<evidence type="ECO:0000256" key="7">
    <source>
        <dbReference type="RuleBase" id="RU364145"/>
    </source>
</evidence>
<dbReference type="CDD" id="cd14686">
    <property type="entry name" value="bZIP"/>
    <property type="match status" value="1"/>
</dbReference>
<evidence type="ECO:0000256" key="1">
    <source>
        <dbReference type="ARBA" id="ARBA00004123"/>
    </source>
</evidence>
<evidence type="ECO:0000256" key="4">
    <source>
        <dbReference type="ARBA" id="ARBA00023159"/>
    </source>
</evidence>
<evidence type="ECO:0000313" key="11">
    <source>
        <dbReference type="Proteomes" id="UP000091918"/>
    </source>
</evidence>
<gene>
    <name evidence="7" type="primary">MED9</name>
    <name evidence="10" type="ORF">ACJ72_07338</name>
</gene>
<comment type="caution">
    <text evidence="10">The sequence shown here is derived from an EMBL/GenBank/DDBJ whole genome shotgun (WGS) entry which is preliminary data.</text>
</comment>
<evidence type="ECO:0000256" key="6">
    <source>
        <dbReference type="ARBA" id="ARBA00023242"/>
    </source>
</evidence>
<feature type="region of interest" description="Disordered" evidence="9">
    <location>
        <begin position="89"/>
        <end position="126"/>
    </location>
</feature>
<protein>
    <recommendedName>
        <fullName evidence="7">Mediator of RNA polymerase II transcription subunit 9</fullName>
    </recommendedName>
    <alternativeName>
        <fullName evidence="7">Mediator complex subunit 9</fullName>
    </alternativeName>
</protein>
<reference evidence="10 11" key="1">
    <citation type="submission" date="2015-07" db="EMBL/GenBank/DDBJ databases">
        <title>Emmonsia species relationships and genome sequence.</title>
        <authorList>
            <person name="Cuomo C.A."/>
            <person name="Schwartz I.S."/>
            <person name="Kenyon C."/>
            <person name="de Hoog G.S."/>
            <person name="Govender N.P."/>
            <person name="Botha A."/>
            <person name="Moreno L."/>
            <person name="de Vries M."/>
            <person name="Munoz J.F."/>
            <person name="Stielow J.B."/>
        </authorList>
    </citation>
    <scope>NUCLEOTIDE SEQUENCE [LARGE SCALE GENOMIC DNA]</scope>
    <source>
        <strain evidence="10 11">CBS 136260</strain>
    </source>
</reference>
<dbReference type="OrthoDB" id="5414694at2759"/>
<keyword evidence="3 7" id="KW-0805">Transcription regulation</keyword>
<organism evidence="10 11">
    <name type="scientific">Emergomyces africanus</name>
    <dbReference type="NCBI Taxonomy" id="1955775"/>
    <lineage>
        <taxon>Eukaryota</taxon>
        <taxon>Fungi</taxon>
        <taxon>Dikarya</taxon>
        <taxon>Ascomycota</taxon>
        <taxon>Pezizomycotina</taxon>
        <taxon>Eurotiomycetes</taxon>
        <taxon>Eurotiomycetidae</taxon>
        <taxon>Onygenales</taxon>
        <taxon>Ajellomycetaceae</taxon>
        <taxon>Emergomyces</taxon>
    </lineage>
</organism>
<dbReference type="GO" id="GO:0003712">
    <property type="term" value="F:transcription coregulator activity"/>
    <property type="evidence" value="ECO:0007669"/>
    <property type="project" value="InterPro"/>
</dbReference>
<comment type="function">
    <text evidence="7">Component of the Mediator complex, a coactivator involved in the regulated transcription of nearly all RNA polymerase II-dependent genes. Mediator functions as a bridge to convey information from gene-specific regulatory proteins to the basal RNA polymerase II transcription machinery. Mediator is recruited to promoters by direct interactions with regulatory proteins and serves as a scaffold for the assembly of a functional preinitiation complex with RNA polymerase II and the general transcription factors.</text>
</comment>